<reference evidence="5 6" key="1">
    <citation type="submission" date="2020-02" db="EMBL/GenBank/DDBJ databases">
        <title>A chromosome-scale genome assembly of the black bullhead catfish (Ameiurus melas).</title>
        <authorList>
            <person name="Wen M."/>
            <person name="Zham M."/>
            <person name="Cabau C."/>
            <person name="Klopp C."/>
            <person name="Donnadieu C."/>
            <person name="Roques C."/>
            <person name="Bouchez O."/>
            <person name="Lampietro C."/>
            <person name="Jouanno E."/>
            <person name="Herpin A."/>
            <person name="Louis A."/>
            <person name="Berthelot C."/>
            <person name="Parey E."/>
            <person name="Roest-Crollius H."/>
            <person name="Braasch I."/>
            <person name="Postlethwait J."/>
            <person name="Robinson-Rechavi M."/>
            <person name="Echchiki A."/>
            <person name="Begum T."/>
            <person name="Montfort J."/>
            <person name="Schartl M."/>
            <person name="Bobe J."/>
            <person name="Guiguen Y."/>
        </authorList>
    </citation>
    <scope>NUCLEOTIDE SEQUENCE [LARGE SCALE GENOMIC DNA]</scope>
    <source>
        <strain evidence="5">M_S1</strain>
        <tissue evidence="5">Blood</tissue>
    </source>
</reference>
<keyword evidence="6" id="KW-1185">Reference proteome</keyword>
<evidence type="ECO:0000256" key="2">
    <source>
        <dbReference type="ARBA" id="ARBA00022723"/>
    </source>
</evidence>
<dbReference type="PANTHER" id="PTHR46317:SF7">
    <property type="entry name" value="DEOXYRIBONUCLEASE TATDN3-RELATED"/>
    <property type="match status" value="1"/>
</dbReference>
<sequence>MQGCIDCHCHISSRDFDGDIECVIEQSKKAGVLALVAVAEHAGEFEKIIHLSQRFSGFIFPCLGVHPVQEDPPSPGGITKGLSCDMLDWCHFTLKL</sequence>
<dbReference type="Gene3D" id="3.20.20.140">
    <property type="entry name" value="Metal-dependent hydrolases"/>
    <property type="match status" value="1"/>
</dbReference>
<dbReference type="AlphaFoldDB" id="A0A7J6AN84"/>
<evidence type="ECO:0000313" key="5">
    <source>
        <dbReference type="EMBL" id="KAF4084200.1"/>
    </source>
</evidence>
<comment type="similarity">
    <text evidence="1">Belongs to the metallo-dependent hydrolases superfamily. TatD-type hydrolase family.</text>
</comment>
<accession>A0A7J6AN84</accession>
<comment type="function">
    <text evidence="4">Exhibits 3'-exonuclease activities and apurinic/apyrimidinic (AP) endonuclease (in vitro). Show preferential AP endonuclease activity on double-stranded DNA substrates and 3'- exonuclease activity on single-stranded DNA.</text>
</comment>
<dbReference type="InterPro" id="IPR032466">
    <property type="entry name" value="Metal_Hydrolase"/>
</dbReference>
<evidence type="ECO:0008006" key="7">
    <source>
        <dbReference type="Google" id="ProtNLM"/>
    </source>
</evidence>
<dbReference type="GO" id="GO:0016788">
    <property type="term" value="F:hydrolase activity, acting on ester bonds"/>
    <property type="evidence" value="ECO:0007669"/>
    <property type="project" value="InterPro"/>
</dbReference>
<comment type="caution">
    <text evidence="5">The sequence shown here is derived from an EMBL/GenBank/DDBJ whole genome shotgun (WGS) entry which is preliminary data.</text>
</comment>
<dbReference type="GO" id="GO:0046872">
    <property type="term" value="F:metal ion binding"/>
    <property type="evidence" value="ECO:0007669"/>
    <property type="project" value="UniProtKB-KW"/>
</dbReference>
<keyword evidence="3" id="KW-0378">Hydrolase</keyword>
<proteinExistence type="inferred from homology"/>
<evidence type="ECO:0000256" key="4">
    <source>
        <dbReference type="ARBA" id="ARBA00093287"/>
    </source>
</evidence>
<protein>
    <recommendedName>
        <fullName evidence="7">TatD DNase domain containing 3</fullName>
    </recommendedName>
</protein>
<dbReference type="Pfam" id="PF01026">
    <property type="entry name" value="TatD_DNase"/>
    <property type="match status" value="1"/>
</dbReference>
<gene>
    <name evidence="5" type="ORF">AMELA_G00125740</name>
</gene>
<dbReference type="PANTHER" id="PTHR46317">
    <property type="entry name" value="HYDROLASE OF PHP SUPERFAMILY-RELATED PROTEIN"/>
    <property type="match status" value="1"/>
</dbReference>
<evidence type="ECO:0000256" key="1">
    <source>
        <dbReference type="ARBA" id="ARBA00009275"/>
    </source>
</evidence>
<keyword evidence="2" id="KW-0479">Metal-binding</keyword>
<dbReference type="EMBL" id="JAAGNN010000010">
    <property type="protein sequence ID" value="KAF4084200.1"/>
    <property type="molecule type" value="Genomic_DNA"/>
</dbReference>
<dbReference type="Proteomes" id="UP000593565">
    <property type="component" value="Unassembled WGS sequence"/>
</dbReference>
<organism evidence="5 6">
    <name type="scientific">Ameiurus melas</name>
    <name type="common">Black bullhead</name>
    <name type="synonym">Silurus melas</name>
    <dbReference type="NCBI Taxonomy" id="219545"/>
    <lineage>
        <taxon>Eukaryota</taxon>
        <taxon>Metazoa</taxon>
        <taxon>Chordata</taxon>
        <taxon>Craniata</taxon>
        <taxon>Vertebrata</taxon>
        <taxon>Euteleostomi</taxon>
        <taxon>Actinopterygii</taxon>
        <taxon>Neopterygii</taxon>
        <taxon>Teleostei</taxon>
        <taxon>Ostariophysi</taxon>
        <taxon>Siluriformes</taxon>
        <taxon>Ictaluridae</taxon>
        <taxon>Ameiurus</taxon>
    </lineage>
</organism>
<name>A0A7J6AN84_AMEME</name>
<evidence type="ECO:0000313" key="6">
    <source>
        <dbReference type="Proteomes" id="UP000593565"/>
    </source>
</evidence>
<dbReference type="SUPFAM" id="SSF51556">
    <property type="entry name" value="Metallo-dependent hydrolases"/>
    <property type="match status" value="1"/>
</dbReference>
<evidence type="ECO:0000256" key="3">
    <source>
        <dbReference type="ARBA" id="ARBA00022801"/>
    </source>
</evidence>
<dbReference type="InterPro" id="IPR001130">
    <property type="entry name" value="TatD-like"/>
</dbReference>